<accession>A0A841T4B0</accession>
<keyword evidence="7" id="KW-1185">Reference proteome</keyword>
<dbReference type="PANTHER" id="PTHR34653:SF1">
    <property type="entry name" value="FLAGELLAR HOOK-BASAL BODY COMPLEX PROTEIN FLIE"/>
    <property type="match status" value="1"/>
</dbReference>
<dbReference type="GO" id="GO:0003774">
    <property type="term" value="F:cytoskeletal motor activity"/>
    <property type="evidence" value="ECO:0007669"/>
    <property type="project" value="InterPro"/>
</dbReference>
<evidence type="ECO:0000313" key="7">
    <source>
        <dbReference type="Proteomes" id="UP000535838"/>
    </source>
</evidence>
<keyword evidence="6" id="KW-0969">Cilium</keyword>
<gene>
    <name evidence="4 6" type="primary">fliE</name>
    <name evidence="6" type="ORF">H7B67_21440</name>
</gene>
<comment type="similarity">
    <text evidence="2 4">Belongs to the FliE family.</text>
</comment>
<dbReference type="HAMAP" id="MF_00724">
    <property type="entry name" value="FliE"/>
    <property type="match status" value="1"/>
</dbReference>
<evidence type="ECO:0000256" key="4">
    <source>
        <dbReference type="HAMAP-Rule" id="MF_00724"/>
    </source>
</evidence>
<evidence type="ECO:0000256" key="2">
    <source>
        <dbReference type="ARBA" id="ARBA00009272"/>
    </source>
</evidence>
<evidence type="ECO:0000256" key="1">
    <source>
        <dbReference type="ARBA" id="ARBA00004117"/>
    </source>
</evidence>
<evidence type="ECO:0000256" key="3">
    <source>
        <dbReference type="ARBA" id="ARBA00023143"/>
    </source>
</evidence>
<keyword evidence="3 4" id="KW-0975">Bacterial flagellum</keyword>
<protein>
    <recommendedName>
        <fullName evidence="4 5">Flagellar hook-basal body complex protein FliE</fullName>
    </recommendedName>
</protein>
<dbReference type="GO" id="GO:0071973">
    <property type="term" value="P:bacterial-type flagellum-dependent cell motility"/>
    <property type="evidence" value="ECO:0007669"/>
    <property type="project" value="InterPro"/>
</dbReference>
<dbReference type="EMBL" id="JACJVQ010000019">
    <property type="protein sequence ID" value="MBB6636697.1"/>
    <property type="molecule type" value="Genomic_DNA"/>
</dbReference>
<dbReference type="RefSeq" id="WP_185121905.1">
    <property type="nucleotide sequence ID" value="NZ_JACJVQ010000019.1"/>
</dbReference>
<sequence length="101" mass="10854">MINIPSISAIQPAISSAAQATKAATPAEVTESFANYLQQALDGVAAQEQNVHTVNDQFIIGQADVNDVLIAASRAELSLELTSQIRNKVIEAYQEIMRITI</sequence>
<dbReference type="Proteomes" id="UP000535838">
    <property type="component" value="Unassembled WGS sequence"/>
</dbReference>
<reference evidence="6 7" key="1">
    <citation type="submission" date="2020-08" db="EMBL/GenBank/DDBJ databases">
        <title>Cohnella phylogeny.</title>
        <authorList>
            <person name="Dunlap C."/>
        </authorList>
    </citation>
    <scope>NUCLEOTIDE SEQUENCE [LARGE SCALE GENOMIC DNA]</scope>
    <source>
        <strain evidence="6 7">DSM 25241</strain>
    </source>
</reference>
<dbReference type="GO" id="GO:0005198">
    <property type="term" value="F:structural molecule activity"/>
    <property type="evidence" value="ECO:0007669"/>
    <property type="project" value="UniProtKB-UniRule"/>
</dbReference>
<keyword evidence="6" id="KW-0966">Cell projection</keyword>
<evidence type="ECO:0000313" key="6">
    <source>
        <dbReference type="EMBL" id="MBB6636697.1"/>
    </source>
</evidence>
<dbReference type="PRINTS" id="PR01006">
    <property type="entry name" value="FLGHOOKFLIE"/>
</dbReference>
<dbReference type="AlphaFoldDB" id="A0A841T4B0"/>
<name>A0A841T4B0_9BACL</name>
<organism evidence="6 7">
    <name type="scientific">Cohnella thailandensis</name>
    <dbReference type="NCBI Taxonomy" id="557557"/>
    <lineage>
        <taxon>Bacteria</taxon>
        <taxon>Bacillati</taxon>
        <taxon>Bacillota</taxon>
        <taxon>Bacilli</taxon>
        <taxon>Bacillales</taxon>
        <taxon>Paenibacillaceae</taxon>
        <taxon>Cohnella</taxon>
    </lineage>
</organism>
<dbReference type="PANTHER" id="PTHR34653">
    <property type="match status" value="1"/>
</dbReference>
<dbReference type="GO" id="GO:0009425">
    <property type="term" value="C:bacterial-type flagellum basal body"/>
    <property type="evidence" value="ECO:0007669"/>
    <property type="project" value="UniProtKB-SubCell"/>
</dbReference>
<dbReference type="InterPro" id="IPR001624">
    <property type="entry name" value="FliE"/>
</dbReference>
<evidence type="ECO:0000256" key="5">
    <source>
        <dbReference type="NCBIfam" id="TIGR00205"/>
    </source>
</evidence>
<keyword evidence="6" id="KW-0282">Flagellum</keyword>
<comment type="subcellular location">
    <subcellularLocation>
        <location evidence="1 4">Bacterial flagellum basal body</location>
    </subcellularLocation>
</comment>
<comment type="caution">
    <text evidence="6">The sequence shown here is derived from an EMBL/GenBank/DDBJ whole genome shotgun (WGS) entry which is preliminary data.</text>
</comment>
<dbReference type="NCBIfam" id="TIGR00205">
    <property type="entry name" value="fliE"/>
    <property type="match status" value="1"/>
</dbReference>
<dbReference type="Pfam" id="PF02049">
    <property type="entry name" value="FliE"/>
    <property type="match status" value="1"/>
</dbReference>
<proteinExistence type="inferred from homology"/>